<feature type="region of interest" description="Disordered" evidence="1">
    <location>
        <begin position="125"/>
        <end position="153"/>
    </location>
</feature>
<gene>
    <name evidence="2" type="ORF">EGW08_005222</name>
</gene>
<accession>A0A3S0ZUG5</accession>
<name>A0A3S0ZUG5_ELYCH</name>
<proteinExistence type="predicted"/>
<feature type="non-terminal residue" evidence="2">
    <location>
        <position position="197"/>
    </location>
</feature>
<comment type="caution">
    <text evidence="2">The sequence shown here is derived from an EMBL/GenBank/DDBJ whole genome shotgun (WGS) entry which is preliminary data.</text>
</comment>
<evidence type="ECO:0000256" key="1">
    <source>
        <dbReference type="SAM" id="MobiDB-lite"/>
    </source>
</evidence>
<dbReference type="Proteomes" id="UP000271974">
    <property type="component" value="Unassembled WGS sequence"/>
</dbReference>
<dbReference type="EMBL" id="RQTK01000122">
    <property type="protein sequence ID" value="RUS86984.1"/>
    <property type="molecule type" value="Genomic_DNA"/>
</dbReference>
<evidence type="ECO:0000313" key="2">
    <source>
        <dbReference type="EMBL" id="RUS86984.1"/>
    </source>
</evidence>
<evidence type="ECO:0000313" key="3">
    <source>
        <dbReference type="Proteomes" id="UP000271974"/>
    </source>
</evidence>
<organism evidence="2 3">
    <name type="scientific">Elysia chlorotica</name>
    <name type="common">Eastern emerald elysia</name>
    <name type="synonym">Sea slug</name>
    <dbReference type="NCBI Taxonomy" id="188477"/>
    <lineage>
        <taxon>Eukaryota</taxon>
        <taxon>Metazoa</taxon>
        <taxon>Spiralia</taxon>
        <taxon>Lophotrochozoa</taxon>
        <taxon>Mollusca</taxon>
        <taxon>Gastropoda</taxon>
        <taxon>Heterobranchia</taxon>
        <taxon>Euthyneura</taxon>
        <taxon>Panpulmonata</taxon>
        <taxon>Sacoglossa</taxon>
        <taxon>Placobranchoidea</taxon>
        <taxon>Plakobranchidae</taxon>
        <taxon>Elysia</taxon>
    </lineage>
</organism>
<dbReference type="AlphaFoldDB" id="A0A3S0ZUG5"/>
<protein>
    <submittedName>
        <fullName evidence="2">Uncharacterized protein</fullName>
    </submittedName>
</protein>
<reference evidence="2 3" key="1">
    <citation type="submission" date="2019-01" db="EMBL/GenBank/DDBJ databases">
        <title>A draft genome assembly of the solar-powered sea slug Elysia chlorotica.</title>
        <authorList>
            <person name="Cai H."/>
            <person name="Li Q."/>
            <person name="Fang X."/>
            <person name="Li J."/>
            <person name="Curtis N.E."/>
            <person name="Altenburger A."/>
            <person name="Shibata T."/>
            <person name="Feng M."/>
            <person name="Maeda T."/>
            <person name="Schwartz J.A."/>
            <person name="Shigenobu S."/>
            <person name="Lundholm N."/>
            <person name="Nishiyama T."/>
            <person name="Yang H."/>
            <person name="Hasebe M."/>
            <person name="Li S."/>
            <person name="Pierce S.K."/>
            <person name="Wang J."/>
        </authorList>
    </citation>
    <scope>NUCLEOTIDE SEQUENCE [LARGE SCALE GENOMIC DNA]</scope>
    <source>
        <strain evidence="2">EC2010</strain>
        <tissue evidence="2">Whole organism of an adult</tissue>
    </source>
</reference>
<sequence>MDALPRARSVRSLPKQPALKLQDLVISESQAVALDCLPDLETASKAKTSRSGMEQVSGSDKFEMSNNSWNSLPQLEVSQPINTQNCGEQTEDKSPKFLNNSDPDIVTCADQGVNDAKLCSSDSLFSDSDKDRLSRSRGSEEAVVLNPPLQAEPACIRDGPREIEAELSQASNASSDEDIFILNPGRNLPTKTHFENV</sequence>
<feature type="region of interest" description="Disordered" evidence="1">
    <location>
        <begin position="165"/>
        <end position="197"/>
    </location>
</feature>
<keyword evidence="3" id="KW-1185">Reference proteome</keyword>
<feature type="compositionally biased region" description="Polar residues" evidence="1">
    <location>
        <begin position="45"/>
        <end position="62"/>
    </location>
</feature>
<feature type="region of interest" description="Disordered" evidence="1">
    <location>
        <begin position="43"/>
        <end position="62"/>
    </location>
</feature>
<feature type="compositionally biased region" description="Basic and acidic residues" evidence="1">
    <location>
        <begin position="127"/>
        <end position="140"/>
    </location>
</feature>